<name>A0ABQ6H4Y5_9GAMM</name>
<gene>
    <name evidence="1" type="ORF">theurythT_26720</name>
</gene>
<dbReference type="Gene3D" id="1.20.1270.340">
    <property type="match status" value="1"/>
</dbReference>
<dbReference type="EMBL" id="BSSU01000013">
    <property type="protein sequence ID" value="GLX83220.1"/>
    <property type="molecule type" value="Genomic_DNA"/>
</dbReference>
<dbReference type="Pfam" id="PF07445">
    <property type="entry name" value="PriC"/>
    <property type="match status" value="1"/>
</dbReference>
<dbReference type="RefSeq" id="WP_284208623.1">
    <property type="nucleotide sequence ID" value="NZ_BSSU01000013.1"/>
</dbReference>
<accession>A0ABQ6H4Y5</accession>
<dbReference type="InterPro" id="IPR010890">
    <property type="entry name" value="PriC"/>
</dbReference>
<protein>
    <submittedName>
        <fullName evidence="1">Primosomal protein N</fullName>
    </submittedName>
</protein>
<keyword evidence="2" id="KW-1185">Reference proteome</keyword>
<sequence length="196" mass="22659">MKSIEKLEPIIADLKHKANKLDQANTNKPSHKYFAERRLFSPDLFSTFSDKYLAYVIETEKKCFTIKAMLKHGSRHVANDVLGEVERQIAALTTALGANDEIHHEAQIKLDARKQFFAKKAAKNLMQNSHQLYQTLSEYHEFERRLKAMIDESMLNSKGDKSLNEEVLALHQRLGRCRKAISQVERQIELFEKTNS</sequence>
<proteinExistence type="predicted"/>
<organism evidence="1 2">
    <name type="scientific">Thalassotalea eurytherma</name>
    <dbReference type="NCBI Taxonomy" id="1144278"/>
    <lineage>
        <taxon>Bacteria</taxon>
        <taxon>Pseudomonadati</taxon>
        <taxon>Pseudomonadota</taxon>
        <taxon>Gammaproteobacteria</taxon>
        <taxon>Alteromonadales</taxon>
        <taxon>Colwelliaceae</taxon>
        <taxon>Thalassotalea</taxon>
    </lineage>
</organism>
<comment type="caution">
    <text evidence="1">The sequence shown here is derived from an EMBL/GenBank/DDBJ whole genome shotgun (WGS) entry which is preliminary data.</text>
</comment>
<evidence type="ECO:0000313" key="2">
    <source>
        <dbReference type="Proteomes" id="UP001157133"/>
    </source>
</evidence>
<evidence type="ECO:0000313" key="1">
    <source>
        <dbReference type="EMBL" id="GLX83220.1"/>
    </source>
</evidence>
<reference evidence="1 2" key="1">
    <citation type="submission" date="2023-03" db="EMBL/GenBank/DDBJ databases">
        <title>Draft genome sequence of Thalassotalea eurytherma JCM 18482T.</title>
        <authorList>
            <person name="Sawabe T."/>
        </authorList>
    </citation>
    <scope>NUCLEOTIDE SEQUENCE [LARGE SCALE GENOMIC DNA]</scope>
    <source>
        <strain evidence="1 2">JCM 18482</strain>
    </source>
</reference>
<dbReference type="InterPro" id="IPR038338">
    <property type="entry name" value="PriC_sf"/>
</dbReference>
<dbReference type="Proteomes" id="UP001157133">
    <property type="component" value="Unassembled WGS sequence"/>
</dbReference>